<organism evidence="2 3">
    <name type="scientific">Chryseobacterium aquaticum</name>
    <dbReference type="NCBI Taxonomy" id="452084"/>
    <lineage>
        <taxon>Bacteria</taxon>
        <taxon>Pseudomonadati</taxon>
        <taxon>Bacteroidota</taxon>
        <taxon>Flavobacteriia</taxon>
        <taxon>Flavobacteriales</taxon>
        <taxon>Weeksellaceae</taxon>
        <taxon>Chryseobacterium group</taxon>
        <taxon>Chryseobacterium</taxon>
    </lineage>
</organism>
<sequence length="370" mass="43201">MKKNILFIADKPDWAYEFMVKTWVPYLQKEYNCYIAYQQDFAIKPNNTHFGIKKNIYNFLNKIRSLLSKTEKIYKISDNDNFFYPVYKVPPVYQYNESLNKIPSEIVHFDLITEMAFYFQYIAEFPFKASKKIVGIFTDKFPHDGPNYDIKEKTNRDLLSRKDFYNKYLKSYQHIIVGGGNLLNDYRHLTDKVDFVYGIYGQENFIENQNVGKKESLTIGWTGTPDRPMKGFRTVIEPAIENIKNTGRNVRLKTKFSGPYEDLYNFYSDVDCVVIASDADSGPSMYAEACLSSVPSISTKVGLPLSFLQDQKNGILIDRSIESLEKALIDLYDHREKLISFSENVKNDYMTVMDNKITVKFFINIIKMYI</sequence>
<evidence type="ECO:0000313" key="2">
    <source>
        <dbReference type="EMBL" id="KQK27301.1"/>
    </source>
</evidence>
<dbReference type="SUPFAM" id="SSF53756">
    <property type="entry name" value="UDP-Glycosyltransferase/glycogen phosphorylase"/>
    <property type="match status" value="1"/>
</dbReference>
<name>A0A0Q3HXJ1_9FLAO</name>
<dbReference type="STRING" id="452084.AR438_03595"/>
<evidence type="ECO:0000259" key="1">
    <source>
        <dbReference type="Pfam" id="PF00534"/>
    </source>
</evidence>
<keyword evidence="3" id="KW-1185">Reference proteome</keyword>
<dbReference type="Proteomes" id="UP000051682">
    <property type="component" value="Unassembled WGS sequence"/>
</dbReference>
<dbReference type="AlphaFoldDB" id="A0A0Q3HXJ1"/>
<dbReference type="Pfam" id="PF00534">
    <property type="entry name" value="Glycos_transf_1"/>
    <property type="match status" value="1"/>
</dbReference>
<dbReference type="OrthoDB" id="1229478at2"/>
<protein>
    <recommendedName>
        <fullName evidence="1">Glycosyl transferase family 1 domain-containing protein</fullName>
    </recommendedName>
</protein>
<proteinExistence type="predicted"/>
<gene>
    <name evidence="2" type="ORF">AR438_03595</name>
</gene>
<accession>A0A0Q3HXJ1</accession>
<comment type="caution">
    <text evidence="2">The sequence shown here is derived from an EMBL/GenBank/DDBJ whole genome shotgun (WGS) entry which is preliminary data.</text>
</comment>
<dbReference type="InterPro" id="IPR001296">
    <property type="entry name" value="Glyco_trans_1"/>
</dbReference>
<dbReference type="EMBL" id="LLYZ01000002">
    <property type="protein sequence ID" value="KQK27301.1"/>
    <property type="molecule type" value="Genomic_DNA"/>
</dbReference>
<dbReference type="GO" id="GO:0016757">
    <property type="term" value="F:glycosyltransferase activity"/>
    <property type="evidence" value="ECO:0007669"/>
    <property type="project" value="InterPro"/>
</dbReference>
<dbReference type="Gene3D" id="3.40.50.2000">
    <property type="entry name" value="Glycogen Phosphorylase B"/>
    <property type="match status" value="1"/>
</dbReference>
<evidence type="ECO:0000313" key="3">
    <source>
        <dbReference type="Proteomes" id="UP000051682"/>
    </source>
</evidence>
<feature type="domain" description="Glycosyl transferase family 1" evidence="1">
    <location>
        <begin position="243"/>
        <end position="347"/>
    </location>
</feature>
<reference evidence="2 3" key="1">
    <citation type="submission" date="2015-10" db="EMBL/GenBank/DDBJ databases">
        <title>Chryseobacterium aquaticum genome.</title>
        <authorList>
            <person name="Newman J.D."/>
            <person name="Ferguson M.B."/>
            <person name="Miller J.R."/>
        </authorList>
    </citation>
    <scope>NUCLEOTIDE SEQUENCE [LARGE SCALE GENOMIC DNA]</scope>
    <source>
        <strain evidence="2 3">KCTC 12483</strain>
    </source>
</reference>
<dbReference type="RefSeq" id="WP_056011972.1">
    <property type="nucleotide sequence ID" value="NZ_LLYZ01000002.1"/>
</dbReference>